<dbReference type="EC" id="3.2.1.25" evidence="2"/>
<keyword evidence="4" id="KW-0326">Glycosidase</keyword>
<dbReference type="EMBL" id="CP089984">
    <property type="protein sequence ID" value="WXB18267.1"/>
    <property type="molecule type" value="Genomic_DNA"/>
</dbReference>
<comment type="catalytic activity">
    <reaction evidence="1">
        <text>Hydrolysis of terminal, non-reducing beta-D-mannose residues in beta-D-mannosides.</text>
        <dbReference type="EC" id="3.2.1.25"/>
    </reaction>
</comment>
<dbReference type="Proteomes" id="UP001370348">
    <property type="component" value="Chromosome"/>
</dbReference>
<sequence>MNGRVRAVLGRVDEPLTEGWQLASTPPGQIADPEALARADVTWLPVAPSPQAGAPSTAAAALRAAKVWSLDGPRRRFDGEDWWWRKRFPGANRADRAEPSNILGEEEETALCFDGLATIADVWLNGVLLVSSTNMFVAHRVVVDLAADNELVIRCRALDALLAARRPRPRWRAPMVEHQQLRWFRATLLGRTPGWSPPAAVVGPWRPIRLERSRGIVVDDVTLRTSFDGDAGVLHVACQIRSLPAEESGRGRVTLALERGGTVHRATLDRAPASDDPGRPGATYAGRIVVPRVERWWPHTHGEPALYRAHLSVSLERDGRAPPVEVDLGAVGFREVALDTGPDHRGFGLRINGVPVFCRGACWTPLDPVSLAADPRELEAALDQVRDSGMNMLRVSGTMVYESDDFYDAADAKGILIWQDFMFANMDYPEDDPAFARSVDEEARQVLKRLAARPSLAVLCGNSEVEQQAAMWGASRDRWEPPLFRETLAARAAEVCPDVPYWPSSAHGGAFPHQADVGTSSYYGVGAYQRALDDARRAEVRFASECLAFANVPDARALDRMPGGESLRVHHPAWKERAPRDLGAGWDFDDVRDHYVARLFHVDPATLRYADHERYLALGRVATGEIMAAVFGEWRRKRSTCRGGLVWFLRDLWPGAGWGIVDAGGEPKAAYHFLRRALQPTAVHISDEGGNGLAVHVVHDGPAPLVAELEIALFRAGEIVVGRARRPVEAPPHGALEIPAAAFFEGFLDLNHAYRFGPPPADLVVASLTRDGGEPFAQAFHVLLGASFAHAGASGALRELDLGLTASARPRDDGDVDLVIATRRFARAIHVDVEHFRATDNHFHLAPGGTRTVRLHRLASNGSAKPLRGTLQPLNAESATKVTVAT</sequence>
<proteinExistence type="predicted"/>
<evidence type="ECO:0000313" key="6">
    <source>
        <dbReference type="EMBL" id="WXB18267.1"/>
    </source>
</evidence>
<evidence type="ECO:0000313" key="7">
    <source>
        <dbReference type="Proteomes" id="UP001370348"/>
    </source>
</evidence>
<evidence type="ECO:0000259" key="5">
    <source>
        <dbReference type="Pfam" id="PF22666"/>
    </source>
</evidence>
<dbReference type="SUPFAM" id="SSF49303">
    <property type="entry name" value="beta-Galactosidase/glucuronidase domain"/>
    <property type="match status" value="2"/>
</dbReference>
<keyword evidence="7" id="KW-1185">Reference proteome</keyword>
<dbReference type="PANTHER" id="PTHR43730:SF1">
    <property type="entry name" value="BETA-MANNOSIDASE"/>
    <property type="match status" value="1"/>
</dbReference>
<dbReference type="Gene3D" id="3.20.20.80">
    <property type="entry name" value="Glycosidases"/>
    <property type="match status" value="1"/>
</dbReference>
<dbReference type="PANTHER" id="PTHR43730">
    <property type="entry name" value="BETA-MANNOSIDASE"/>
    <property type="match status" value="1"/>
</dbReference>
<dbReference type="Gene3D" id="2.60.40.10">
    <property type="entry name" value="Immunoglobulins"/>
    <property type="match status" value="2"/>
</dbReference>
<gene>
    <name evidence="6" type="ORF">LZC94_13510</name>
</gene>
<keyword evidence="3" id="KW-0378">Hydrolase</keyword>
<protein>
    <recommendedName>
        <fullName evidence="2">beta-mannosidase</fullName>
        <ecNumber evidence="2">3.2.1.25</ecNumber>
    </recommendedName>
</protein>
<accession>A0ABZ2M6Y6</accession>
<dbReference type="InterPro" id="IPR013783">
    <property type="entry name" value="Ig-like_fold"/>
</dbReference>
<dbReference type="Gene3D" id="2.60.120.260">
    <property type="entry name" value="Galactose-binding domain-like"/>
    <property type="match status" value="1"/>
</dbReference>
<dbReference type="Pfam" id="PF22666">
    <property type="entry name" value="Glyco_hydro_2_N2"/>
    <property type="match status" value="1"/>
</dbReference>
<dbReference type="InterPro" id="IPR050887">
    <property type="entry name" value="Beta-mannosidase_GH2"/>
</dbReference>
<feature type="domain" description="Beta-mannosidase-like galactose-binding" evidence="5">
    <location>
        <begin position="78"/>
        <end position="206"/>
    </location>
</feature>
<organism evidence="6 7">
    <name type="scientific">Pendulispora albinea</name>
    <dbReference type="NCBI Taxonomy" id="2741071"/>
    <lineage>
        <taxon>Bacteria</taxon>
        <taxon>Pseudomonadati</taxon>
        <taxon>Myxococcota</taxon>
        <taxon>Myxococcia</taxon>
        <taxon>Myxococcales</taxon>
        <taxon>Sorangiineae</taxon>
        <taxon>Pendulisporaceae</taxon>
        <taxon>Pendulispora</taxon>
    </lineage>
</organism>
<evidence type="ECO:0000256" key="2">
    <source>
        <dbReference type="ARBA" id="ARBA00012754"/>
    </source>
</evidence>
<dbReference type="SUPFAM" id="SSF49785">
    <property type="entry name" value="Galactose-binding domain-like"/>
    <property type="match status" value="1"/>
</dbReference>
<dbReference type="InterPro" id="IPR036156">
    <property type="entry name" value="Beta-gal/glucu_dom_sf"/>
</dbReference>
<evidence type="ECO:0000256" key="1">
    <source>
        <dbReference type="ARBA" id="ARBA00000829"/>
    </source>
</evidence>
<dbReference type="InterPro" id="IPR008979">
    <property type="entry name" value="Galactose-bd-like_sf"/>
</dbReference>
<dbReference type="RefSeq" id="WP_394827909.1">
    <property type="nucleotide sequence ID" value="NZ_CP089984.1"/>
</dbReference>
<reference evidence="6 7" key="1">
    <citation type="submission" date="2021-12" db="EMBL/GenBank/DDBJ databases">
        <title>Discovery of the Pendulisporaceae a myxobacterial family with distinct sporulation behavior and unique specialized metabolism.</title>
        <authorList>
            <person name="Garcia R."/>
            <person name="Popoff A."/>
            <person name="Bader C.D."/>
            <person name="Loehr J."/>
            <person name="Walesch S."/>
            <person name="Walt C."/>
            <person name="Boldt J."/>
            <person name="Bunk B."/>
            <person name="Haeckl F.J.F.P.J."/>
            <person name="Gunesch A.P."/>
            <person name="Birkelbach J."/>
            <person name="Nuebel U."/>
            <person name="Pietschmann T."/>
            <person name="Bach T."/>
            <person name="Mueller R."/>
        </authorList>
    </citation>
    <scope>NUCLEOTIDE SEQUENCE [LARGE SCALE GENOMIC DNA]</scope>
    <source>
        <strain evidence="6 7">MSr11954</strain>
    </source>
</reference>
<name>A0ABZ2M6Y6_9BACT</name>
<dbReference type="InterPro" id="IPR054593">
    <property type="entry name" value="Beta-mannosidase-like_N2"/>
</dbReference>
<dbReference type="InterPro" id="IPR017853">
    <property type="entry name" value="GH"/>
</dbReference>
<dbReference type="SUPFAM" id="SSF51445">
    <property type="entry name" value="(Trans)glycosidases"/>
    <property type="match status" value="1"/>
</dbReference>
<evidence type="ECO:0000256" key="4">
    <source>
        <dbReference type="ARBA" id="ARBA00023295"/>
    </source>
</evidence>
<evidence type="ECO:0000256" key="3">
    <source>
        <dbReference type="ARBA" id="ARBA00022801"/>
    </source>
</evidence>